<dbReference type="Proteomes" id="UP000325315">
    <property type="component" value="Unassembled WGS sequence"/>
</dbReference>
<accession>A0A5B6VZ92</accession>
<organism evidence="1 2">
    <name type="scientific">Gossypium australe</name>
    <dbReference type="NCBI Taxonomy" id="47621"/>
    <lineage>
        <taxon>Eukaryota</taxon>
        <taxon>Viridiplantae</taxon>
        <taxon>Streptophyta</taxon>
        <taxon>Embryophyta</taxon>
        <taxon>Tracheophyta</taxon>
        <taxon>Spermatophyta</taxon>
        <taxon>Magnoliopsida</taxon>
        <taxon>eudicotyledons</taxon>
        <taxon>Gunneridae</taxon>
        <taxon>Pentapetalae</taxon>
        <taxon>rosids</taxon>
        <taxon>malvids</taxon>
        <taxon>Malvales</taxon>
        <taxon>Malvaceae</taxon>
        <taxon>Malvoideae</taxon>
        <taxon>Gossypium</taxon>
    </lineage>
</organism>
<evidence type="ECO:0000313" key="2">
    <source>
        <dbReference type="Proteomes" id="UP000325315"/>
    </source>
</evidence>
<dbReference type="AlphaFoldDB" id="A0A5B6VZ92"/>
<proteinExistence type="predicted"/>
<keyword evidence="2" id="KW-1185">Reference proteome</keyword>
<sequence>MWENTACADHGLALSSHPQLMRQTTTIISNLQPQFQVTSNLHKCCGRMPDVRGCCLKSNDRANI</sequence>
<evidence type="ECO:0000313" key="1">
    <source>
        <dbReference type="EMBL" id="KAA3474316.1"/>
    </source>
</evidence>
<protein>
    <submittedName>
        <fullName evidence="1">Uncharacterized protein</fullName>
    </submittedName>
</protein>
<name>A0A5B6VZ92_9ROSI</name>
<reference evidence="2" key="1">
    <citation type="journal article" date="2019" name="Plant Biotechnol. J.">
        <title>Genome sequencing of the Australian wild diploid species Gossypium australe highlights disease resistance and delayed gland morphogenesis.</title>
        <authorList>
            <person name="Cai Y."/>
            <person name="Cai X."/>
            <person name="Wang Q."/>
            <person name="Wang P."/>
            <person name="Zhang Y."/>
            <person name="Cai C."/>
            <person name="Xu Y."/>
            <person name="Wang K."/>
            <person name="Zhou Z."/>
            <person name="Wang C."/>
            <person name="Geng S."/>
            <person name="Li B."/>
            <person name="Dong Q."/>
            <person name="Hou Y."/>
            <person name="Wang H."/>
            <person name="Ai P."/>
            <person name="Liu Z."/>
            <person name="Yi F."/>
            <person name="Sun M."/>
            <person name="An G."/>
            <person name="Cheng J."/>
            <person name="Zhang Y."/>
            <person name="Shi Q."/>
            <person name="Xie Y."/>
            <person name="Shi X."/>
            <person name="Chang Y."/>
            <person name="Huang F."/>
            <person name="Chen Y."/>
            <person name="Hong S."/>
            <person name="Mi L."/>
            <person name="Sun Q."/>
            <person name="Zhang L."/>
            <person name="Zhou B."/>
            <person name="Peng R."/>
            <person name="Zhang X."/>
            <person name="Liu F."/>
        </authorList>
    </citation>
    <scope>NUCLEOTIDE SEQUENCE [LARGE SCALE GENOMIC DNA]</scope>
    <source>
        <strain evidence="2">cv. PA1801</strain>
    </source>
</reference>
<comment type="caution">
    <text evidence="1">The sequence shown here is derived from an EMBL/GenBank/DDBJ whole genome shotgun (WGS) entry which is preliminary data.</text>
</comment>
<gene>
    <name evidence="1" type="ORF">EPI10_024612</name>
</gene>
<dbReference type="EMBL" id="SMMG02000005">
    <property type="protein sequence ID" value="KAA3474316.1"/>
    <property type="molecule type" value="Genomic_DNA"/>
</dbReference>